<organism evidence="2 3">
    <name type="scientific">Pisolithus tinctorius Marx 270</name>
    <dbReference type="NCBI Taxonomy" id="870435"/>
    <lineage>
        <taxon>Eukaryota</taxon>
        <taxon>Fungi</taxon>
        <taxon>Dikarya</taxon>
        <taxon>Basidiomycota</taxon>
        <taxon>Agaricomycotina</taxon>
        <taxon>Agaricomycetes</taxon>
        <taxon>Agaricomycetidae</taxon>
        <taxon>Boletales</taxon>
        <taxon>Sclerodermatineae</taxon>
        <taxon>Pisolithaceae</taxon>
        <taxon>Pisolithus</taxon>
    </lineage>
</organism>
<accession>A0A0C3NHK9</accession>
<reference evidence="3" key="2">
    <citation type="submission" date="2015-01" db="EMBL/GenBank/DDBJ databases">
        <title>Evolutionary Origins and Diversification of the Mycorrhizal Mutualists.</title>
        <authorList>
            <consortium name="DOE Joint Genome Institute"/>
            <consortium name="Mycorrhizal Genomics Consortium"/>
            <person name="Kohler A."/>
            <person name="Kuo A."/>
            <person name="Nagy L.G."/>
            <person name="Floudas D."/>
            <person name="Copeland A."/>
            <person name="Barry K.W."/>
            <person name="Cichocki N."/>
            <person name="Veneault-Fourrey C."/>
            <person name="LaButti K."/>
            <person name="Lindquist E.A."/>
            <person name="Lipzen A."/>
            <person name="Lundell T."/>
            <person name="Morin E."/>
            <person name="Murat C."/>
            <person name="Riley R."/>
            <person name="Ohm R."/>
            <person name="Sun H."/>
            <person name="Tunlid A."/>
            <person name="Henrissat B."/>
            <person name="Grigoriev I.V."/>
            <person name="Hibbett D.S."/>
            <person name="Martin F."/>
        </authorList>
    </citation>
    <scope>NUCLEOTIDE SEQUENCE [LARGE SCALE GENOMIC DNA]</scope>
    <source>
        <strain evidence="3">Marx 270</strain>
    </source>
</reference>
<name>A0A0C3NHK9_PISTI</name>
<feature type="region of interest" description="Disordered" evidence="1">
    <location>
        <begin position="38"/>
        <end position="79"/>
    </location>
</feature>
<sequence length="134" mass="13650">MPATTDLSTLRMNCPNAAVVVGHADRVQSAAKDYEISQYHYPNPGSDTSAQSIPSVTPVQVTEATGPASHPALDQGNLESFGGGASAVVTSTNSVGSLATASMAGFPSEVSHTPPPPSSVCERRNPGASTTILR</sequence>
<proteinExistence type="predicted"/>
<feature type="compositionally biased region" description="Polar residues" evidence="1">
    <location>
        <begin position="45"/>
        <end position="63"/>
    </location>
</feature>
<keyword evidence="3" id="KW-1185">Reference proteome</keyword>
<evidence type="ECO:0000313" key="3">
    <source>
        <dbReference type="Proteomes" id="UP000054217"/>
    </source>
</evidence>
<dbReference type="AlphaFoldDB" id="A0A0C3NHK9"/>
<gene>
    <name evidence="2" type="ORF">M404DRAFT_336489</name>
</gene>
<dbReference type="HOGENOM" id="CLU_1897041_0_0_1"/>
<dbReference type="OrthoDB" id="2607886at2759"/>
<evidence type="ECO:0000256" key="1">
    <source>
        <dbReference type="SAM" id="MobiDB-lite"/>
    </source>
</evidence>
<evidence type="ECO:0000313" key="2">
    <source>
        <dbReference type="EMBL" id="KIN94928.1"/>
    </source>
</evidence>
<reference evidence="2 3" key="1">
    <citation type="submission" date="2014-04" db="EMBL/GenBank/DDBJ databases">
        <authorList>
            <consortium name="DOE Joint Genome Institute"/>
            <person name="Kuo A."/>
            <person name="Kohler A."/>
            <person name="Costa M.D."/>
            <person name="Nagy L.G."/>
            <person name="Floudas D."/>
            <person name="Copeland A."/>
            <person name="Barry K.W."/>
            <person name="Cichocki N."/>
            <person name="Veneault-Fourrey C."/>
            <person name="LaButti K."/>
            <person name="Lindquist E.A."/>
            <person name="Lipzen A."/>
            <person name="Lundell T."/>
            <person name="Morin E."/>
            <person name="Murat C."/>
            <person name="Sun H."/>
            <person name="Tunlid A."/>
            <person name="Henrissat B."/>
            <person name="Grigoriev I.V."/>
            <person name="Hibbett D.S."/>
            <person name="Martin F."/>
            <person name="Nordberg H.P."/>
            <person name="Cantor M.N."/>
            <person name="Hua S.X."/>
        </authorList>
    </citation>
    <scope>NUCLEOTIDE SEQUENCE [LARGE SCALE GENOMIC DNA]</scope>
    <source>
        <strain evidence="2 3">Marx 270</strain>
    </source>
</reference>
<protein>
    <submittedName>
        <fullName evidence="2">Uncharacterized protein</fullName>
    </submittedName>
</protein>
<feature type="region of interest" description="Disordered" evidence="1">
    <location>
        <begin position="105"/>
        <end position="134"/>
    </location>
</feature>
<dbReference type="EMBL" id="KN832082">
    <property type="protein sequence ID" value="KIN94928.1"/>
    <property type="molecule type" value="Genomic_DNA"/>
</dbReference>
<dbReference type="InParanoid" id="A0A0C3NHK9"/>
<dbReference type="Proteomes" id="UP000054217">
    <property type="component" value="Unassembled WGS sequence"/>
</dbReference>